<protein>
    <recommendedName>
        <fullName evidence="4">Retrotransposon Copia-like N-terminal domain-containing protein</fullName>
    </recommendedName>
</protein>
<dbReference type="PANTHER" id="PTHR47481">
    <property type="match status" value="1"/>
</dbReference>
<dbReference type="AlphaFoldDB" id="A0A9W7LNW3"/>
<dbReference type="EMBL" id="BSYR01000010">
    <property type="protein sequence ID" value="GMI71657.1"/>
    <property type="molecule type" value="Genomic_DNA"/>
</dbReference>
<dbReference type="Proteomes" id="UP001165190">
    <property type="component" value="Unassembled WGS sequence"/>
</dbReference>
<sequence length="220" mass="23769">MTQTDGTTTASPSDAPPSAGLTMMSKSFTNKRVTIVLDESNFLMWKQQVLLAVRSLRLEKLLTGELKPPPATVTAANGSSAENEAYEVFVAQDSALASWLLSTISSHLLSEFVGADTAAEIWATVLQYFSSRSTTTVMSLHYKLRSVNKGDSSMRMFVSQVKEICNALAACGSPIFDLEKIATILNGLPLEYQPFVAVITSSQQPFTLDAAISVLFDAET</sequence>
<comment type="caution">
    <text evidence="2">The sequence shown here is derived from an EMBL/GenBank/DDBJ whole genome shotgun (WGS) entry which is preliminary data.</text>
</comment>
<keyword evidence="3" id="KW-1185">Reference proteome</keyword>
<dbReference type="Pfam" id="PF14223">
    <property type="entry name" value="Retrotran_gag_2"/>
    <property type="match status" value="1"/>
</dbReference>
<dbReference type="PANTHER" id="PTHR47481:SF30">
    <property type="entry name" value="CCHC-TYPE DOMAIN-CONTAINING PROTEIN"/>
    <property type="match status" value="1"/>
</dbReference>
<evidence type="ECO:0000313" key="3">
    <source>
        <dbReference type="Proteomes" id="UP001165190"/>
    </source>
</evidence>
<accession>A0A9W7LNW3</accession>
<proteinExistence type="predicted"/>
<evidence type="ECO:0000313" key="2">
    <source>
        <dbReference type="EMBL" id="GMI71657.1"/>
    </source>
</evidence>
<name>A0A9W7LNW3_HIBTR</name>
<dbReference type="OrthoDB" id="973354at2759"/>
<evidence type="ECO:0008006" key="4">
    <source>
        <dbReference type="Google" id="ProtNLM"/>
    </source>
</evidence>
<evidence type="ECO:0000256" key="1">
    <source>
        <dbReference type="SAM" id="MobiDB-lite"/>
    </source>
</evidence>
<reference evidence="2" key="1">
    <citation type="submission" date="2023-05" db="EMBL/GenBank/DDBJ databases">
        <title>Genome and transcriptome analyses reveal genes involved in the formation of fine ridges on petal epidermal cells in Hibiscus trionum.</title>
        <authorList>
            <person name="Koshimizu S."/>
            <person name="Masuda S."/>
            <person name="Ishii T."/>
            <person name="Shirasu K."/>
            <person name="Hoshino A."/>
            <person name="Arita M."/>
        </authorList>
    </citation>
    <scope>NUCLEOTIDE SEQUENCE</scope>
    <source>
        <strain evidence="2">Hamamatsu line</strain>
    </source>
</reference>
<feature type="region of interest" description="Disordered" evidence="1">
    <location>
        <begin position="1"/>
        <end position="22"/>
    </location>
</feature>
<gene>
    <name evidence="2" type="ORF">HRI_000835000</name>
</gene>
<feature type="compositionally biased region" description="Polar residues" evidence="1">
    <location>
        <begin position="1"/>
        <end position="12"/>
    </location>
</feature>
<organism evidence="2 3">
    <name type="scientific">Hibiscus trionum</name>
    <name type="common">Flower of an hour</name>
    <dbReference type="NCBI Taxonomy" id="183268"/>
    <lineage>
        <taxon>Eukaryota</taxon>
        <taxon>Viridiplantae</taxon>
        <taxon>Streptophyta</taxon>
        <taxon>Embryophyta</taxon>
        <taxon>Tracheophyta</taxon>
        <taxon>Spermatophyta</taxon>
        <taxon>Magnoliopsida</taxon>
        <taxon>eudicotyledons</taxon>
        <taxon>Gunneridae</taxon>
        <taxon>Pentapetalae</taxon>
        <taxon>rosids</taxon>
        <taxon>malvids</taxon>
        <taxon>Malvales</taxon>
        <taxon>Malvaceae</taxon>
        <taxon>Malvoideae</taxon>
        <taxon>Hibiscus</taxon>
    </lineage>
</organism>